<accession>A0ABQ6EVV8</accession>
<dbReference type="RefSeq" id="WP_284190769.1">
    <property type="nucleotide sequence ID" value="NZ_BSPW01000014.1"/>
</dbReference>
<keyword evidence="3" id="KW-1185">Reference proteome</keyword>
<name>A0ABQ6EVV8_9VIBR</name>
<dbReference type="EMBL" id="BSPW01000014">
    <property type="protein sequence ID" value="GLT16841.1"/>
    <property type="molecule type" value="Genomic_DNA"/>
</dbReference>
<organism evidence="2 3">
    <name type="scientific">Vibrio zhanjiangensis</name>
    <dbReference type="NCBI Taxonomy" id="1046128"/>
    <lineage>
        <taxon>Bacteria</taxon>
        <taxon>Pseudomonadati</taxon>
        <taxon>Pseudomonadota</taxon>
        <taxon>Gammaproteobacteria</taxon>
        <taxon>Vibrionales</taxon>
        <taxon>Vibrionaceae</taxon>
        <taxon>Vibrio</taxon>
    </lineage>
</organism>
<evidence type="ECO:0000313" key="3">
    <source>
        <dbReference type="Proteomes" id="UP001157138"/>
    </source>
</evidence>
<feature type="signal peptide" evidence="1">
    <location>
        <begin position="1"/>
        <end position="22"/>
    </location>
</feature>
<evidence type="ECO:0000256" key="1">
    <source>
        <dbReference type="SAM" id="SignalP"/>
    </source>
</evidence>
<gene>
    <name evidence="2" type="ORF">GCM10007938_06180</name>
</gene>
<reference evidence="3" key="1">
    <citation type="journal article" date="2019" name="Int. J. Syst. Evol. Microbiol.">
        <title>The Global Catalogue of Microorganisms (GCM) 10K type strain sequencing project: providing services to taxonomists for standard genome sequencing and annotation.</title>
        <authorList>
            <consortium name="The Broad Institute Genomics Platform"/>
            <consortium name="The Broad Institute Genome Sequencing Center for Infectious Disease"/>
            <person name="Wu L."/>
            <person name="Ma J."/>
        </authorList>
    </citation>
    <scope>NUCLEOTIDE SEQUENCE [LARGE SCALE GENOMIC DNA]</scope>
    <source>
        <strain evidence="3">NBRC 108723</strain>
    </source>
</reference>
<sequence length="66" mass="7336">MKFNKLSILIGVALLPSWNVLADTIEQTLTFSPDNCAPGWYCQYKASPSDQDGEVDPNGWTHKLIP</sequence>
<feature type="chain" id="PRO_5047046494" description="Peptidase inhibitor family I36" evidence="1">
    <location>
        <begin position="23"/>
        <end position="66"/>
    </location>
</feature>
<proteinExistence type="predicted"/>
<protein>
    <recommendedName>
        <fullName evidence="4">Peptidase inhibitor family I36</fullName>
    </recommendedName>
</protein>
<comment type="caution">
    <text evidence="2">The sequence shown here is derived from an EMBL/GenBank/DDBJ whole genome shotgun (WGS) entry which is preliminary data.</text>
</comment>
<evidence type="ECO:0000313" key="2">
    <source>
        <dbReference type="EMBL" id="GLT16841.1"/>
    </source>
</evidence>
<keyword evidence="1" id="KW-0732">Signal</keyword>
<evidence type="ECO:0008006" key="4">
    <source>
        <dbReference type="Google" id="ProtNLM"/>
    </source>
</evidence>
<dbReference type="Proteomes" id="UP001157138">
    <property type="component" value="Unassembled WGS sequence"/>
</dbReference>